<dbReference type="GO" id="GO:0016567">
    <property type="term" value="P:protein ubiquitination"/>
    <property type="evidence" value="ECO:0007669"/>
    <property type="project" value="TreeGrafter"/>
</dbReference>
<dbReference type="PANTHER" id="PTHR12558:SF13">
    <property type="entry name" value="CELL DIVISION CYCLE PROTEIN 27 HOMOLOG"/>
    <property type="match status" value="1"/>
</dbReference>
<dbReference type="GO" id="GO:0005737">
    <property type="term" value="C:cytoplasm"/>
    <property type="evidence" value="ECO:0007669"/>
    <property type="project" value="TreeGrafter"/>
</dbReference>
<dbReference type="PANTHER" id="PTHR12558">
    <property type="entry name" value="CELL DIVISION CYCLE 16,23,27"/>
    <property type="match status" value="1"/>
</dbReference>
<accession>E0XQE9</accession>
<dbReference type="EMBL" id="GU474842">
    <property type="protein sequence ID" value="ADI16640.1"/>
    <property type="molecule type" value="Genomic_DNA"/>
</dbReference>
<dbReference type="SMART" id="SM00028">
    <property type="entry name" value="TPR"/>
    <property type="match status" value="3"/>
</dbReference>
<name>E0XQE9_9DELT</name>
<dbReference type="InterPro" id="IPR011990">
    <property type="entry name" value="TPR-like_helical_dom_sf"/>
</dbReference>
<dbReference type="SUPFAM" id="SSF48452">
    <property type="entry name" value="TPR-like"/>
    <property type="match status" value="1"/>
</dbReference>
<dbReference type="Pfam" id="PF14559">
    <property type="entry name" value="TPR_19"/>
    <property type="match status" value="1"/>
</dbReference>
<dbReference type="GO" id="GO:0051301">
    <property type="term" value="P:cell division"/>
    <property type="evidence" value="ECO:0007669"/>
    <property type="project" value="TreeGrafter"/>
</dbReference>
<organism evidence="1">
    <name type="scientific">uncultured delta proteobacterium HF0010_01J10</name>
    <dbReference type="NCBI Taxonomy" id="710820"/>
    <lineage>
        <taxon>Bacteria</taxon>
        <taxon>Deltaproteobacteria</taxon>
        <taxon>environmental samples</taxon>
    </lineage>
</organism>
<proteinExistence type="predicted"/>
<evidence type="ECO:0000313" key="1">
    <source>
        <dbReference type="EMBL" id="ADI16640.1"/>
    </source>
</evidence>
<dbReference type="GO" id="GO:0031145">
    <property type="term" value="P:anaphase-promoting complex-dependent catabolic process"/>
    <property type="evidence" value="ECO:0007669"/>
    <property type="project" value="TreeGrafter"/>
</dbReference>
<dbReference type="Gene3D" id="1.25.40.10">
    <property type="entry name" value="Tetratricopeptide repeat domain"/>
    <property type="match status" value="2"/>
</dbReference>
<protein>
    <submittedName>
        <fullName evidence="1">Uncharacterized protein</fullName>
    </submittedName>
</protein>
<sequence length="680" mass="74282">MLPHDKLDWIVDRLTRQIDQDPDDPALRRERARATLARAWFHDGGESDLHETLADVRRSLHLDSSSVESLVVGGCALALLDRPEPARRHLDEASNQGIDSPLLHAAYGLLAELHHDATGAIRHFETSCRGAPADWEPHALLGARLASAAQPGGRQRLIERAMFHMVRALELGPIGPRANALRHTLGQLCLMSGRLDAADALFSQLIDADPWRVEARYHLGLSAAQRGKHKRAVLYFRQHLAESDARQSDVLARIAACHLHLREPERARDACTRAIAIDSNHLGARWVLGSALVAEGRDDEAKRVLRELLEQAPGHAPAFAELVRMRTLNNDARWLRQALRSEVAVFDRLPAAGGSTSRHPDVTSEPRTATRERIKTLIKGLSRTDNEVITTVMSCIDLTTDEGLRFTLWESVLDLMARERVPKVAKTLQEPGATFSAAAGREALLLAEHIPDEALATGLTVGEEDLLRAAVDRHGPADDVVELRQRVGLERREARAWQALLLLAIAQRSSNSGHTLLLRWAQDADEELGFAALTGLALLGDSDAAAQVRAHAKAFGLPHLADIALRPRQLMGTPSRPTIVSDDDTLQCRTCGKRGGQVSHMLRSVSGDVAVCAECLTKVARQRSDLATSDPTVRCALTGASLLDDEAVYVYMGVPISQASVDQSLGADERATVDRFVSAL</sequence>
<dbReference type="InterPro" id="IPR019734">
    <property type="entry name" value="TPR_rpt"/>
</dbReference>
<reference evidence="1" key="1">
    <citation type="journal article" date="2011" name="Environ. Microbiol.">
        <title>Time-series analyses of Monterey Bay coastal microbial picoplankton using a 'genome proxy' microarray.</title>
        <authorList>
            <person name="Rich V.I."/>
            <person name="Pham V.D."/>
            <person name="Eppley J."/>
            <person name="Shi Y."/>
            <person name="DeLong E.F."/>
        </authorList>
    </citation>
    <scope>NUCLEOTIDE SEQUENCE</scope>
</reference>
<dbReference type="AlphaFoldDB" id="E0XQE9"/>